<dbReference type="InterPro" id="IPR002477">
    <property type="entry name" value="Peptidoglycan-bd-like"/>
</dbReference>
<feature type="signal peptide" evidence="2">
    <location>
        <begin position="1"/>
        <end position="21"/>
    </location>
</feature>
<feature type="region of interest" description="Disordered" evidence="1">
    <location>
        <begin position="113"/>
        <end position="170"/>
    </location>
</feature>
<dbReference type="Gene3D" id="2.40.10.10">
    <property type="entry name" value="Trypsin-like serine proteases"/>
    <property type="match status" value="2"/>
</dbReference>
<dbReference type="SUPFAM" id="SSF50494">
    <property type="entry name" value="Trypsin-like serine proteases"/>
    <property type="match status" value="1"/>
</dbReference>
<accession>A0A7L9WKW7</accession>
<feature type="chain" id="PRO_5032719655" evidence="2">
    <location>
        <begin position="22"/>
        <end position="593"/>
    </location>
</feature>
<dbReference type="AlphaFoldDB" id="A0A7L9WKW7"/>
<dbReference type="InterPro" id="IPR009003">
    <property type="entry name" value="Peptidase_S1_PA"/>
</dbReference>
<dbReference type="InterPro" id="IPR043504">
    <property type="entry name" value="Peptidase_S1_PA_chymotrypsin"/>
</dbReference>
<dbReference type="Pfam" id="PF13365">
    <property type="entry name" value="Trypsin_2"/>
    <property type="match status" value="1"/>
</dbReference>
<evidence type="ECO:0000256" key="2">
    <source>
        <dbReference type="SAM" id="SignalP"/>
    </source>
</evidence>
<reference evidence="4 5" key="1">
    <citation type="submission" date="2019-10" db="EMBL/GenBank/DDBJ databases">
        <title>Pseudopuniceibacterium sp. HQ09 islated from Antarctica.</title>
        <authorList>
            <person name="Liao L."/>
            <person name="Su S."/>
            <person name="Chen B."/>
            <person name="Yu Y."/>
        </authorList>
    </citation>
    <scope>NUCLEOTIDE SEQUENCE [LARGE SCALE GENOMIC DNA]</scope>
    <source>
        <strain evidence="4 5">HQ09</strain>
    </source>
</reference>
<evidence type="ECO:0000313" key="4">
    <source>
        <dbReference type="EMBL" id="QOL81041.1"/>
    </source>
</evidence>
<dbReference type="Pfam" id="PF01471">
    <property type="entry name" value="PG_binding_1"/>
    <property type="match status" value="1"/>
</dbReference>
<dbReference type="RefSeq" id="WP_193083358.1">
    <property type="nucleotide sequence ID" value="NZ_CP045201.1"/>
</dbReference>
<evidence type="ECO:0000256" key="1">
    <source>
        <dbReference type="SAM" id="MobiDB-lite"/>
    </source>
</evidence>
<dbReference type="EMBL" id="CP045201">
    <property type="protein sequence ID" value="QOL81041.1"/>
    <property type="molecule type" value="Genomic_DNA"/>
</dbReference>
<dbReference type="InterPro" id="IPR036365">
    <property type="entry name" value="PGBD-like_sf"/>
</dbReference>
<name>A0A7L9WKW7_9RHOB</name>
<organism evidence="4 5">
    <name type="scientific">Pseudooceanicola spongiae</name>
    <dbReference type="NCBI Taxonomy" id="2613965"/>
    <lineage>
        <taxon>Bacteria</taxon>
        <taxon>Pseudomonadati</taxon>
        <taxon>Pseudomonadota</taxon>
        <taxon>Alphaproteobacteria</taxon>
        <taxon>Rhodobacterales</taxon>
        <taxon>Paracoccaceae</taxon>
        <taxon>Pseudooceanicola</taxon>
    </lineage>
</organism>
<protein>
    <submittedName>
        <fullName evidence="4">Peptidoglycan-binding protein</fullName>
    </submittedName>
</protein>
<keyword evidence="2" id="KW-0732">Signal</keyword>
<dbReference type="SUPFAM" id="SSF47090">
    <property type="entry name" value="PGBD-like"/>
    <property type="match status" value="1"/>
</dbReference>
<dbReference type="InterPro" id="IPR036366">
    <property type="entry name" value="PGBDSf"/>
</dbReference>
<dbReference type="Proteomes" id="UP000594118">
    <property type="component" value="Chromosome"/>
</dbReference>
<gene>
    <name evidence="4" type="ORF">F3W81_09585</name>
</gene>
<evidence type="ECO:0000259" key="3">
    <source>
        <dbReference type="Pfam" id="PF01471"/>
    </source>
</evidence>
<sequence>MIRILVALVCALSFGVQGAWAQSTPANPVYVQIEAQPTLEEAQQSIRIYTGSLQDVNGFSLGNGYYAIALGPYAPDQANQVLNVLRSEGRIPQDSYIAQPQWFAGQFWPVGGSRPAEAPQDNVAAAPAPTAEPAPPAATPQSTDDVNADFGGLPDESPTEALRSEKELSREGRDQLQIALEWAGYYNGAIDGAFGAGTRNSMGAWQRDNGYEITGILTTAQRADLLGKYNAVLSDLGLRLVRDEKAGIAIQMPTDLVAFDKYEAPFAFYEPTGATKARVILISQPGTADTLAGLYQIMQTLAVVPQDGPRSRKGNSFTIQGSNASFTSYTEASLEDGQIKGFTLVWPLGDDARRDRMLAEMRASFTRLAGVLPSSAGIDDSQSVDLLSGLKIRKPKLSRSGVFVTSDGVVLTVADAVSSCSRVTLAESYDMEILGVNDTTGLAVLRPKSPLTPAGVAAFSTQVPQISAEVAVAGYSYEGVLGAPSLTYGTLADVRGLNGAEHIDRLDINTLPGDAGGAVFDDSGAVIGILRGNIEAGRQLPEGVSFSVDAASVMDLLKTAGLSALTSTETGQMAPETLARKATAMTVLVNCWE</sequence>
<feature type="domain" description="Peptidoglycan binding-like" evidence="3">
    <location>
        <begin position="170"/>
        <end position="222"/>
    </location>
</feature>
<keyword evidence="5" id="KW-1185">Reference proteome</keyword>
<dbReference type="Gene3D" id="1.10.101.10">
    <property type="entry name" value="PGBD-like superfamily/PGBD"/>
    <property type="match status" value="1"/>
</dbReference>
<evidence type="ECO:0000313" key="5">
    <source>
        <dbReference type="Proteomes" id="UP000594118"/>
    </source>
</evidence>
<proteinExistence type="predicted"/>
<dbReference type="KEGG" id="pshq:F3W81_09585"/>